<dbReference type="AlphaFoldDB" id="A0A434A2S0"/>
<reference evidence="2" key="1">
    <citation type="journal article" date="2019" name="Syst. Appl. Microbiol.">
        <title>Flavobacterium circumlabens sp. nov. and Flavobacterium cupreum sp. nov., two psychrotrophic species isolated from Antarctic environmental samples.</title>
        <authorList>
            <person name="Kralova S."/>
            <person name="Busse H.-J."/>
            <person name="Svec P."/>
            <person name="Maslanova I."/>
            <person name="Stankova E."/>
            <person name="Bartak M."/>
            <person name="Sedlacek I."/>
        </authorList>
    </citation>
    <scope>NUCLEOTIDE SEQUENCE [LARGE SCALE GENOMIC DNA]</scope>
    <source>
        <strain evidence="2">CCM 8825</strain>
    </source>
</reference>
<protein>
    <submittedName>
        <fullName evidence="1">Uncharacterized protein</fullName>
    </submittedName>
</protein>
<sequence length="199" mass="23049">MIYDSLDIIPYKTFFKIAESGNIQLLSDTEKDPEVLAALWESLYQQHLDKDGSSAQEKKTFRISKEISSLEATYKIVIMSCDALRFDFNEELFKLLTIQYGYTLRIEDEEVYFQDIEQIVREASALKVKINVLSKLLPKIDQGQEYSIDDVMASYCSILEFQIGDFNSITYTAFFSYEKQVHAKVESIKQQNLKNKKNG</sequence>
<accession>A0A434A2S0</accession>
<dbReference type="EMBL" id="QWDM01000015">
    <property type="protein sequence ID" value="RUT68691.1"/>
    <property type="molecule type" value="Genomic_DNA"/>
</dbReference>
<dbReference type="RefSeq" id="WP_127340131.1">
    <property type="nucleotide sequence ID" value="NZ_QWDM01000015.1"/>
</dbReference>
<proteinExistence type="predicted"/>
<dbReference type="Proteomes" id="UP000288102">
    <property type="component" value="Unassembled WGS sequence"/>
</dbReference>
<name>A0A434A2S0_9FLAO</name>
<comment type="caution">
    <text evidence="1">The sequence shown here is derived from an EMBL/GenBank/DDBJ whole genome shotgun (WGS) entry which is preliminary data.</text>
</comment>
<keyword evidence="2" id="KW-1185">Reference proteome</keyword>
<evidence type="ECO:0000313" key="1">
    <source>
        <dbReference type="EMBL" id="RUT68691.1"/>
    </source>
</evidence>
<gene>
    <name evidence="1" type="ORF">D0817_20235</name>
</gene>
<dbReference type="OrthoDB" id="1336277at2"/>
<organism evidence="1 2">
    <name type="scientific">Flavobacterium cupreum</name>
    <dbReference type="NCBI Taxonomy" id="2133766"/>
    <lineage>
        <taxon>Bacteria</taxon>
        <taxon>Pseudomonadati</taxon>
        <taxon>Bacteroidota</taxon>
        <taxon>Flavobacteriia</taxon>
        <taxon>Flavobacteriales</taxon>
        <taxon>Flavobacteriaceae</taxon>
        <taxon>Flavobacterium</taxon>
    </lineage>
</organism>
<evidence type="ECO:0000313" key="2">
    <source>
        <dbReference type="Proteomes" id="UP000288102"/>
    </source>
</evidence>